<keyword evidence="1" id="KW-0732">Signal</keyword>
<name>A0A0A9AMA7_ARUDO</name>
<dbReference type="AlphaFoldDB" id="A0A0A9AMA7"/>
<accession>A0A0A9AMA7</accession>
<feature type="chain" id="PRO_5002043930" description="Secreted protein" evidence="1">
    <location>
        <begin position="18"/>
        <end position="80"/>
    </location>
</feature>
<evidence type="ECO:0008006" key="3">
    <source>
        <dbReference type="Google" id="ProtNLM"/>
    </source>
</evidence>
<reference evidence="2" key="2">
    <citation type="journal article" date="2015" name="Data Brief">
        <title>Shoot transcriptome of the giant reed, Arundo donax.</title>
        <authorList>
            <person name="Barrero R.A."/>
            <person name="Guerrero F.D."/>
            <person name="Moolhuijzen P."/>
            <person name="Goolsby J.A."/>
            <person name="Tidwell J."/>
            <person name="Bellgard S.E."/>
            <person name="Bellgard M.I."/>
        </authorList>
    </citation>
    <scope>NUCLEOTIDE SEQUENCE</scope>
    <source>
        <tissue evidence="2">Shoot tissue taken approximately 20 cm above the soil surface</tissue>
    </source>
</reference>
<reference evidence="2" key="1">
    <citation type="submission" date="2014-09" db="EMBL/GenBank/DDBJ databases">
        <authorList>
            <person name="Magalhaes I.L.F."/>
            <person name="Oliveira U."/>
            <person name="Santos F.R."/>
            <person name="Vidigal T.H.D.A."/>
            <person name="Brescovit A.D."/>
            <person name="Santos A.J."/>
        </authorList>
    </citation>
    <scope>NUCLEOTIDE SEQUENCE</scope>
    <source>
        <tissue evidence="2">Shoot tissue taken approximately 20 cm above the soil surface</tissue>
    </source>
</reference>
<feature type="signal peptide" evidence="1">
    <location>
        <begin position="1"/>
        <end position="17"/>
    </location>
</feature>
<organism evidence="2">
    <name type="scientific">Arundo donax</name>
    <name type="common">Giant reed</name>
    <name type="synonym">Donax arundinaceus</name>
    <dbReference type="NCBI Taxonomy" id="35708"/>
    <lineage>
        <taxon>Eukaryota</taxon>
        <taxon>Viridiplantae</taxon>
        <taxon>Streptophyta</taxon>
        <taxon>Embryophyta</taxon>
        <taxon>Tracheophyta</taxon>
        <taxon>Spermatophyta</taxon>
        <taxon>Magnoliopsida</taxon>
        <taxon>Liliopsida</taxon>
        <taxon>Poales</taxon>
        <taxon>Poaceae</taxon>
        <taxon>PACMAD clade</taxon>
        <taxon>Arundinoideae</taxon>
        <taxon>Arundineae</taxon>
        <taxon>Arundo</taxon>
    </lineage>
</organism>
<sequence>MLLLKILWTVLLIFSNALHYSNRVWLLQDLLSKAFRNPNCQTCGEVKYHFLTFVSTVKVHELKTVDSKMLEAYKSTFCGS</sequence>
<evidence type="ECO:0000256" key="1">
    <source>
        <dbReference type="SAM" id="SignalP"/>
    </source>
</evidence>
<proteinExistence type="predicted"/>
<protein>
    <recommendedName>
        <fullName evidence="3">Secreted protein</fullName>
    </recommendedName>
</protein>
<dbReference type="EMBL" id="GBRH01245041">
    <property type="protein sequence ID" value="JAD52854.1"/>
    <property type="molecule type" value="Transcribed_RNA"/>
</dbReference>
<evidence type="ECO:0000313" key="2">
    <source>
        <dbReference type="EMBL" id="JAD52854.1"/>
    </source>
</evidence>